<feature type="transmembrane region" description="Helical" evidence="1">
    <location>
        <begin position="6"/>
        <end position="21"/>
    </location>
</feature>
<dbReference type="Proteomes" id="UP001077662">
    <property type="component" value="Unassembled WGS sequence"/>
</dbReference>
<keyword evidence="1" id="KW-1133">Transmembrane helix</keyword>
<evidence type="ECO:0000313" key="3">
    <source>
        <dbReference type="Proteomes" id="UP001077662"/>
    </source>
</evidence>
<protein>
    <submittedName>
        <fullName evidence="2">Uncharacterized protein</fullName>
    </submittedName>
</protein>
<dbReference type="AlphaFoldDB" id="A0AAP3DIR1"/>
<dbReference type="EMBL" id="JAPTNE010000024">
    <property type="protein sequence ID" value="MCZ0808747.1"/>
    <property type="molecule type" value="Genomic_DNA"/>
</dbReference>
<feature type="transmembrane region" description="Helical" evidence="1">
    <location>
        <begin position="33"/>
        <end position="53"/>
    </location>
</feature>
<dbReference type="RefSeq" id="WP_258434196.1">
    <property type="nucleotide sequence ID" value="NZ_JANSGW010000024.1"/>
</dbReference>
<organism evidence="2 3">
    <name type="scientific">Brevibacillus laterosporus</name>
    <name type="common">Bacillus laterosporus</name>
    <dbReference type="NCBI Taxonomy" id="1465"/>
    <lineage>
        <taxon>Bacteria</taxon>
        <taxon>Bacillati</taxon>
        <taxon>Bacillota</taxon>
        <taxon>Bacilli</taxon>
        <taxon>Bacillales</taxon>
        <taxon>Paenibacillaceae</taxon>
        <taxon>Brevibacillus</taxon>
    </lineage>
</organism>
<comment type="caution">
    <text evidence="2">The sequence shown here is derived from an EMBL/GenBank/DDBJ whole genome shotgun (WGS) entry which is preliminary data.</text>
</comment>
<evidence type="ECO:0000256" key="1">
    <source>
        <dbReference type="SAM" id="Phobius"/>
    </source>
</evidence>
<sequence length="54" mass="6263">MDNLLMVFITMSIFQLLLYTSKGKKKEPFKYIVFETIVLSLLVWGGFSLARALF</sequence>
<accession>A0AAP3DIR1</accession>
<gene>
    <name evidence="2" type="ORF">O0554_17820</name>
</gene>
<reference evidence="2" key="1">
    <citation type="submission" date="2022-09" db="EMBL/GenBank/DDBJ databases">
        <title>Genome analysis and characterization of larvicidal activity of Brevibacillus strains.</title>
        <authorList>
            <person name="Patrusheva E.V."/>
            <person name="Izotova A.O."/>
            <person name="Toshchakov S.V."/>
            <person name="Sineoky S.P."/>
        </authorList>
    </citation>
    <scope>NUCLEOTIDE SEQUENCE</scope>
    <source>
        <strain evidence="2">VKPM_B-13247</strain>
    </source>
</reference>
<keyword evidence="1" id="KW-0812">Transmembrane</keyword>
<evidence type="ECO:0000313" key="2">
    <source>
        <dbReference type="EMBL" id="MCZ0808747.1"/>
    </source>
</evidence>
<keyword evidence="1" id="KW-0472">Membrane</keyword>
<proteinExistence type="predicted"/>
<name>A0AAP3DIR1_BRELA</name>